<dbReference type="WBParaSite" id="RSKR_0000662900.1">
    <property type="protein sequence ID" value="RSKR_0000662900.1"/>
    <property type="gene ID" value="RSKR_0000662900"/>
</dbReference>
<sequence length="99" mass="11459">MNKGGGIEEYLLKTNKVKADKLRKGQQTPKNRKKVRKDDEEETQGKRTKGGEYDDTEDGEKDEGAEADRDGEEEKRGDKEQLRIRRRRKAIVLALQEKN</sequence>
<organism evidence="1 2">
    <name type="scientific">Rhabditophanes sp. KR3021</name>
    <dbReference type="NCBI Taxonomy" id="114890"/>
    <lineage>
        <taxon>Eukaryota</taxon>
        <taxon>Metazoa</taxon>
        <taxon>Ecdysozoa</taxon>
        <taxon>Nematoda</taxon>
        <taxon>Chromadorea</taxon>
        <taxon>Rhabditida</taxon>
        <taxon>Tylenchina</taxon>
        <taxon>Panagrolaimomorpha</taxon>
        <taxon>Strongyloidoidea</taxon>
        <taxon>Alloionematidae</taxon>
        <taxon>Rhabditophanes</taxon>
    </lineage>
</organism>
<name>A0AC35U1V5_9BILA</name>
<protein>
    <submittedName>
        <fullName evidence="2">Uncharacterized protein</fullName>
    </submittedName>
</protein>
<dbReference type="Proteomes" id="UP000095286">
    <property type="component" value="Unplaced"/>
</dbReference>
<evidence type="ECO:0000313" key="1">
    <source>
        <dbReference type="Proteomes" id="UP000095286"/>
    </source>
</evidence>
<evidence type="ECO:0000313" key="2">
    <source>
        <dbReference type="WBParaSite" id="RSKR_0000662900.1"/>
    </source>
</evidence>
<reference evidence="2" key="1">
    <citation type="submission" date="2016-11" db="UniProtKB">
        <authorList>
            <consortium name="WormBaseParasite"/>
        </authorList>
    </citation>
    <scope>IDENTIFICATION</scope>
    <source>
        <strain evidence="2">KR3021</strain>
    </source>
</reference>
<proteinExistence type="predicted"/>
<accession>A0AC35U1V5</accession>